<organism evidence="1 2">
    <name type="scientific">Solidesulfovibrio carbinoliphilus subsp. oakridgensis</name>
    <dbReference type="NCBI Taxonomy" id="694327"/>
    <lineage>
        <taxon>Bacteria</taxon>
        <taxon>Pseudomonadati</taxon>
        <taxon>Thermodesulfobacteriota</taxon>
        <taxon>Desulfovibrionia</taxon>
        <taxon>Desulfovibrionales</taxon>
        <taxon>Desulfovibrionaceae</taxon>
        <taxon>Solidesulfovibrio</taxon>
    </lineage>
</organism>
<dbReference type="EMBL" id="CM001368">
    <property type="protein sequence ID" value="EHJ46456.1"/>
    <property type="molecule type" value="Genomic_DNA"/>
</dbReference>
<dbReference type="SUPFAM" id="SSF56300">
    <property type="entry name" value="Metallo-dependent phosphatases"/>
    <property type="match status" value="1"/>
</dbReference>
<dbReference type="HOGENOM" id="CLU_099756_0_0_7"/>
<keyword evidence="2" id="KW-1185">Reference proteome</keyword>
<dbReference type="AlphaFoldDB" id="G7QDF0"/>
<dbReference type="Gene3D" id="3.60.21.10">
    <property type="match status" value="1"/>
</dbReference>
<sequence length="236" mass="24824">MARRAAFIKTLRDAPSLKDKVLLLSGPFEVLPDGPEQKPDPKRLPALSQAMTLLGYTAGALNPDEAAYLKKADAPLPAGFTVLGQKPEIAIVQAGGLPVGIVFFPVSPDPKTAVPPELATAVDAAAKSLRPKVKLVLGISGWGMGDEQAFLDSHPDALDLLLGSGPNAGTAGRTSASGKTLWSRAYIKGKTLNRLDILTLPGTPGFVWKSGTDFIADVVSLDDQYPADPAIQQMFQ</sequence>
<gene>
    <name evidence="1" type="ORF">DFW101_0439</name>
</gene>
<dbReference type="STRING" id="694327.DFW101_0439"/>
<name>G7QDF0_9BACT</name>
<dbReference type="eggNOG" id="COG0737">
    <property type="taxonomic scope" value="Bacteria"/>
</dbReference>
<proteinExistence type="predicted"/>
<evidence type="ECO:0000313" key="1">
    <source>
        <dbReference type="EMBL" id="EHJ46456.1"/>
    </source>
</evidence>
<dbReference type="OrthoDB" id="5452986at2"/>
<protein>
    <submittedName>
        <fullName evidence="1">Uncharacterized protein</fullName>
    </submittedName>
</protein>
<accession>G7QDF0</accession>
<dbReference type="Proteomes" id="UP000004662">
    <property type="component" value="Chromosome"/>
</dbReference>
<reference evidence="2" key="1">
    <citation type="journal article" date="2015" name="Genome Announc.">
        <title>High-Quality Draft Genome Sequence of Desulfovibrio carbinoliphilus FW-101-2B, an Organic Acid-Oxidizing Sulfate-Reducing Bacterium Isolated from Uranium(VI)-Contaminated Groundwater.</title>
        <authorList>
            <person name="Ramsay B.D."/>
            <person name="Hwang C."/>
            <person name="Woo H.L."/>
            <person name="Carroll S.L."/>
            <person name="Lucas S."/>
            <person name="Han J."/>
            <person name="Lapidus A.L."/>
            <person name="Cheng J.F."/>
            <person name="Goodwin L.A."/>
            <person name="Pitluck S."/>
            <person name="Peters L."/>
            <person name="Chertkov O."/>
            <person name="Held B."/>
            <person name="Detter J.C."/>
            <person name="Han C.S."/>
            <person name="Tapia R."/>
            <person name="Land M.L."/>
            <person name="Hauser L.J."/>
            <person name="Kyrpides N.C."/>
            <person name="Ivanova N.N."/>
            <person name="Mikhailova N."/>
            <person name="Pagani I."/>
            <person name="Woyke T."/>
            <person name="Arkin A.P."/>
            <person name="Dehal P."/>
            <person name="Chivian D."/>
            <person name="Criddle C.S."/>
            <person name="Wu W."/>
            <person name="Chakraborty R."/>
            <person name="Hazen T.C."/>
            <person name="Fields M.W."/>
        </authorList>
    </citation>
    <scope>NUCLEOTIDE SEQUENCE [LARGE SCALE GENOMIC DNA]</scope>
    <source>
        <strain evidence="2">FW-101-2B</strain>
    </source>
</reference>
<dbReference type="RefSeq" id="WP_009179898.1">
    <property type="nucleotide sequence ID" value="NZ_CM001368.1"/>
</dbReference>
<evidence type="ECO:0000313" key="2">
    <source>
        <dbReference type="Proteomes" id="UP000004662"/>
    </source>
</evidence>
<dbReference type="InterPro" id="IPR029052">
    <property type="entry name" value="Metallo-depent_PP-like"/>
</dbReference>